<feature type="domain" description="Uncharacterised" evidence="2">
    <location>
        <begin position="9"/>
        <end position="211"/>
    </location>
</feature>
<dbReference type="EMBL" id="FCON02000020">
    <property type="protein sequence ID" value="SAL48423.1"/>
    <property type="molecule type" value="Genomic_DNA"/>
</dbReference>
<gene>
    <name evidence="3" type="ORF">AWB68_02369</name>
</gene>
<keyword evidence="3" id="KW-0378">Hydrolase</keyword>
<evidence type="ECO:0000313" key="4">
    <source>
        <dbReference type="Proteomes" id="UP000054770"/>
    </source>
</evidence>
<dbReference type="Proteomes" id="UP000054770">
    <property type="component" value="Unassembled WGS sequence"/>
</dbReference>
<sequence>MSSAHHPIASDALLATHQKRIELVRQCANESTQAEFERKWLSVLRRCAVWFSSMPLTPELHAEPGGAFRATVESTFYALRLAGGQKFAADLSSDKRRRLEPQYNYAVFLAAACSSLDEPCRHFDFIRVSDRTPWNPGAHGAFGTWISDGDYLVQRRPTALKGERMRTAMFAQTVISAELLSGLDTAVLADLFGAINPERSPLGFEALVHKVVRQAMDVAGNFERKAQRGVFAPVKFDVPPAVHVALELQPQVAAVTVPAGAATPTAPAAPATTLAAAPSSAVAAPAEKATASPAPVDPAQASAQPSAPRGSQFSQSLLDALERSEAQAANAAASDLSAQASAPPPSSGTPRAPAADPATAGVAPSEGKASRSGPSDEELNEVLGPGAAMMREFFRALADDVAAGKAKVAWGEQGLTVQKRLIGAYGLTSDTLVEQLRKRSLLMRAAGNDICIVERAGRLIMERPAA</sequence>
<dbReference type="OrthoDB" id="8951455at2"/>
<feature type="compositionally biased region" description="Low complexity" evidence="1">
    <location>
        <begin position="326"/>
        <end position="341"/>
    </location>
</feature>
<dbReference type="AlphaFoldDB" id="A0A158HWG4"/>
<proteinExistence type="predicted"/>
<organism evidence="3 4">
    <name type="scientific">Caballeronia choica</name>
    <dbReference type="NCBI Taxonomy" id="326476"/>
    <lineage>
        <taxon>Bacteria</taxon>
        <taxon>Pseudomonadati</taxon>
        <taxon>Pseudomonadota</taxon>
        <taxon>Betaproteobacteria</taxon>
        <taxon>Burkholderiales</taxon>
        <taxon>Burkholderiaceae</taxon>
        <taxon>Caballeronia</taxon>
    </lineage>
</organism>
<keyword evidence="3" id="KW-0547">Nucleotide-binding</keyword>
<dbReference type="RefSeq" id="WP_087644537.1">
    <property type="nucleotide sequence ID" value="NZ_FCON02000020.1"/>
</dbReference>
<dbReference type="GO" id="GO:0004386">
    <property type="term" value="F:helicase activity"/>
    <property type="evidence" value="ECO:0007669"/>
    <property type="project" value="UniProtKB-KW"/>
</dbReference>
<feature type="region of interest" description="Disordered" evidence="1">
    <location>
        <begin position="286"/>
        <end position="381"/>
    </location>
</feature>
<evidence type="ECO:0000259" key="2">
    <source>
        <dbReference type="Pfam" id="PF07514"/>
    </source>
</evidence>
<evidence type="ECO:0000256" key="1">
    <source>
        <dbReference type="SAM" id="MobiDB-lite"/>
    </source>
</evidence>
<keyword evidence="3" id="KW-0347">Helicase</keyword>
<keyword evidence="4" id="KW-1185">Reference proteome</keyword>
<feature type="compositionally biased region" description="Low complexity" evidence="1">
    <location>
        <begin position="348"/>
        <end position="364"/>
    </location>
</feature>
<dbReference type="InterPro" id="IPR011119">
    <property type="entry name" value="Unchr_helicase_relaxase_TraI"/>
</dbReference>
<reference evidence="3" key="1">
    <citation type="submission" date="2016-01" db="EMBL/GenBank/DDBJ databases">
        <authorList>
            <person name="Peeters C."/>
        </authorList>
    </citation>
    <scope>NUCLEOTIDE SEQUENCE [LARGE SCALE GENOMIC DNA]</scope>
    <source>
        <strain evidence="3">LMG 22940</strain>
    </source>
</reference>
<evidence type="ECO:0000313" key="3">
    <source>
        <dbReference type="EMBL" id="SAL48423.1"/>
    </source>
</evidence>
<keyword evidence="3" id="KW-0067">ATP-binding</keyword>
<comment type="caution">
    <text evidence="3">The sequence shown here is derived from an EMBL/GenBank/DDBJ whole genome shotgun (WGS) entry which is preliminary data.</text>
</comment>
<name>A0A158HWG4_9BURK</name>
<protein>
    <submittedName>
        <fullName evidence="3">Helicase</fullName>
    </submittedName>
</protein>
<accession>A0A158HWG4</accession>
<dbReference type="Gene3D" id="1.10.3210.40">
    <property type="match status" value="1"/>
</dbReference>
<dbReference type="Pfam" id="PF07514">
    <property type="entry name" value="TraI_2"/>
    <property type="match status" value="1"/>
</dbReference>
<feature type="compositionally biased region" description="Low complexity" evidence="1">
    <location>
        <begin position="286"/>
        <end position="308"/>
    </location>
</feature>